<dbReference type="EMBL" id="CADEBC010000577">
    <property type="protein sequence ID" value="CAB3255679.1"/>
    <property type="molecule type" value="Genomic_DNA"/>
</dbReference>
<name>A0A8S1BCV8_ARCPL</name>
<dbReference type="AlphaFoldDB" id="A0A8S1BCV8"/>
<organism evidence="2 3">
    <name type="scientific">Arctia plantaginis</name>
    <name type="common">Wood tiger moth</name>
    <name type="synonym">Phalaena plantaginis</name>
    <dbReference type="NCBI Taxonomy" id="874455"/>
    <lineage>
        <taxon>Eukaryota</taxon>
        <taxon>Metazoa</taxon>
        <taxon>Ecdysozoa</taxon>
        <taxon>Arthropoda</taxon>
        <taxon>Hexapoda</taxon>
        <taxon>Insecta</taxon>
        <taxon>Pterygota</taxon>
        <taxon>Neoptera</taxon>
        <taxon>Endopterygota</taxon>
        <taxon>Lepidoptera</taxon>
        <taxon>Glossata</taxon>
        <taxon>Ditrysia</taxon>
        <taxon>Noctuoidea</taxon>
        <taxon>Erebidae</taxon>
        <taxon>Arctiinae</taxon>
        <taxon>Arctia</taxon>
    </lineage>
</organism>
<keyword evidence="1" id="KW-1133">Transmembrane helix</keyword>
<sequence length="165" mass="18920">MKQEEVIKTVCNNDVQYQRNKGVFLITTNNNCKVHILGKILMTHQRYVNVKETVPLPRARQTMKILPIKINLESIKLDNLKNAIQQAEKIKIPDENLTLISTTPSWSSILLYFIIITIIGAGIHRFWWKHKSAQISVPQQEAEEIQLQQQPSTRLHLKGGGVMSL</sequence>
<protein>
    <submittedName>
        <fullName evidence="2">Uncharacterized protein</fullName>
    </submittedName>
</protein>
<accession>A0A8S1BCV8</accession>
<gene>
    <name evidence="2" type="ORF">APLA_LOCUS15008</name>
</gene>
<dbReference type="OrthoDB" id="7477382at2759"/>
<evidence type="ECO:0000256" key="1">
    <source>
        <dbReference type="SAM" id="Phobius"/>
    </source>
</evidence>
<comment type="caution">
    <text evidence="2">The sequence shown here is derived from an EMBL/GenBank/DDBJ whole genome shotgun (WGS) entry which is preliminary data.</text>
</comment>
<feature type="transmembrane region" description="Helical" evidence="1">
    <location>
        <begin position="109"/>
        <end position="128"/>
    </location>
</feature>
<evidence type="ECO:0000313" key="3">
    <source>
        <dbReference type="Proteomes" id="UP000494106"/>
    </source>
</evidence>
<dbReference type="Proteomes" id="UP000494106">
    <property type="component" value="Unassembled WGS sequence"/>
</dbReference>
<keyword evidence="1" id="KW-0812">Transmembrane</keyword>
<keyword evidence="1" id="KW-0472">Membrane</keyword>
<proteinExistence type="predicted"/>
<keyword evidence="3" id="KW-1185">Reference proteome</keyword>
<evidence type="ECO:0000313" key="2">
    <source>
        <dbReference type="EMBL" id="CAB3255679.1"/>
    </source>
</evidence>
<reference evidence="2 3" key="1">
    <citation type="submission" date="2020-04" db="EMBL/GenBank/DDBJ databases">
        <authorList>
            <person name="Wallbank WR R."/>
            <person name="Pardo Diaz C."/>
            <person name="Kozak K."/>
            <person name="Martin S."/>
            <person name="Jiggins C."/>
            <person name="Moest M."/>
            <person name="Warren A I."/>
            <person name="Byers J.R.P. K."/>
            <person name="Montejo-Kovacevich G."/>
            <person name="Yen C E."/>
        </authorList>
    </citation>
    <scope>NUCLEOTIDE SEQUENCE [LARGE SCALE GENOMIC DNA]</scope>
</reference>